<keyword evidence="1" id="KW-0547">Nucleotide-binding</keyword>
<gene>
    <name evidence="1" type="ORF">H6G59_01575</name>
</gene>
<keyword evidence="2" id="KW-1185">Reference proteome</keyword>
<dbReference type="PANTHER" id="PTHR42957:SF2">
    <property type="entry name" value="HELICASE HERA CENTRAL DOMAIN-CONTAINING PROTEIN"/>
    <property type="match status" value="1"/>
</dbReference>
<organism evidence="1 2">
    <name type="scientific">Anabaena lutea FACHB-196</name>
    <dbReference type="NCBI Taxonomy" id="2692881"/>
    <lineage>
        <taxon>Bacteria</taxon>
        <taxon>Bacillati</taxon>
        <taxon>Cyanobacteriota</taxon>
        <taxon>Cyanophyceae</taxon>
        <taxon>Nostocales</taxon>
        <taxon>Nostocaceae</taxon>
        <taxon>Anabaena</taxon>
    </lineage>
</organism>
<dbReference type="Gene3D" id="3.40.50.300">
    <property type="entry name" value="P-loop containing nucleotide triphosphate hydrolases"/>
    <property type="match status" value="1"/>
</dbReference>
<dbReference type="PANTHER" id="PTHR42957">
    <property type="entry name" value="HELICASE MJ1565-RELATED"/>
    <property type="match status" value="1"/>
</dbReference>
<evidence type="ECO:0000313" key="1">
    <source>
        <dbReference type="EMBL" id="MBD2566603.1"/>
    </source>
</evidence>
<evidence type="ECO:0000313" key="2">
    <source>
        <dbReference type="Proteomes" id="UP000640531"/>
    </source>
</evidence>
<protein>
    <submittedName>
        <fullName evidence="1">ATP-binding protein</fullName>
    </submittedName>
</protein>
<keyword evidence="1" id="KW-0067">ATP-binding</keyword>
<dbReference type="NCBIfam" id="NF047742">
    <property type="entry name" value="antiphage_MADS8"/>
    <property type="match status" value="1"/>
</dbReference>
<accession>A0ABR8FAI9</accession>
<proteinExistence type="predicted"/>
<sequence>MSKGFQELQDNELTQALESLLLPCLRDILTSRSEGHCMRVADLDSHLMMVLTRSLRQEVPEAQIFILNGNGQNIDDADLYISSTKLIELRNPLPDGSLRPPLLIFLPANLQTNAEDSFNVASFEEIPLADVYQQLVQKLIQQVPAPLQGYVREILRYLTQEKWRWTNAVTQARFLQTAAINGIDGDTLGAALYELGLVPDFHLFDEPTTTTFKIRKNLESMQKLTLNFDKSIRGRVLDLELTDKILQNRLTEFLVEVGLEDPRIWTKQVVVNPKNWDISFDKWKFQEEVSPDKVSIEVQDIGLRFVQDSETNQNLQSLIGQQVLVPKEQKKFKVEFKVDPHPRQIEGLAHFSIQIMTQDGCTVGSAKKVKVWTTKSQNKSVTFDKLDKFEFEEGWHFIRILPWTENDDPIPLAEPDNSSTLVQIKPYESELFYVLPNAEIDAEPPEIKFSEETSLEHAKLKLQFAAISEHRDPKAVTLKDVVWAEKTSKTRSTAQEALEVKFGRDGKFRIPIAPCLKDLELAILTFPQSPVSWKLQVKMGQISSPSQDIIDFPKSALASSFLSTRADYFAAILSGNKNLISQAVNFVALKDSCYEYAAAYREILVDLCRKVEKSNGSDGQSLSDLKKLLLVDTVRLEVIDFRGKTREAILLGPNHPLRALWLTTWSQVAQSWITAAYNGQEEYVTSARDSIFRGFVPLNVPPSLPLTDGRVFITVDNINFFWSLYASSTEENTRGLLGEVCAAFGLPEPTIGAAVNAEVLASRIERYLAQNPYIRTLTINAFNSGRATILADAIILLQKREAFRDLRYEIRLFVPDPEAPGVGEAIEQLLTPTANITSEVVDAFSTSSGSYLFPKLSLAVHSVNDFRNPKSENKYQAHISILIDLFAAKEIGSAPPFQSKEIASLHGLIQDFVIKFQDDESGTFWRRQPSHGEALPLPGAESLIDLLAELPKIISGATATVATGIPAFENRPVVTLGLNAEQRELLHHIHNVCDWVFTIDRNIGIEFFDHGGQSDRPPYLVDYVPDSTASVGHRLVITSRSLSELESVLSQVLERHGLKAKERNTQLILEQMRSLSGRLALKLISSANQQTEALGLALARLFLQYQGALSNQIILPLDAHIELFQKAKHQAEALGNSVTLQRTDLALFDLNITTRTIVCNLVEVKCYAQVGSVSDFNRLKDEISEQINQSKNVLCLHFELQERPDFLLKIREFATILEFYLDRSLRYGVIDKDAANEARSLLTTLEDGYTLQFTQSALIFDFQKPGTEPPEYDRGIEFHRIGIDLIEELVALAEPALTQITQHSEQEEIQHELKQREVTDSIPRLVSAAFLVPSRERSTTCDDFTKDKEQNISPKQEQPEISTLLVRSTENSLEVSSNLDREIEAYKVEPEIQKEQQDISQRVEIIKSPENIVLPLPPDIETDDTRQTELTYDIMLGVQSPTPQYGILGETSGRKVALDLNQTHTISLFGVQGAGKSYTLGSIVEMACMPISNINILPSPLATVIFHYSQTQDYKPEFTSMVSPNSESAQVALLRERFGAEPAALNDVVILVPSAKLEERKAEYPNIEVLPLTFAASELKATHWKFLMGAVGSQSMYLRQINQIMRRLRDQITLQEILQGVENSSLSDHLKDLARTRLEFAAEYIDDSRRLTDTILPGRLIIVDLRDDFIEKDEALGLFVVLLQILSEATNNGQQFNKLVVFDEAHKYIESPDLVDGLIEVVREMRHKGTSIMVASQDPPSVPVSLIELSSHIIMHRFNSPAWLKHIQKANVALNSLTSENMSHLGAGEAYIWSGKASDDAFSKGAIKIRCRPRVTQHGGSTKTAVNLQLKLAE</sequence>
<dbReference type="SUPFAM" id="SSF52540">
    <property type="entry name" value="P-loop containing nucleoside triphosphate hydrolases"/>
    <property type="match status" value="1"/>
</dbReference>
<dbReference type="Proteomes" id="UP000640531">
    <property type="component" value="Unassembled WGS sequence"/>
</dbReference>
<name>A0ABR8FAI9_9NOST</name>
<comment type="caution">
    <text evidence="1">The sequence shown here is derived from an EMBL/GenBank/DDBJ whole genome shotgun (WGS) entry which is preliminary data.</text>
</comment>
<dbReference type="EMBL" id="JACJST010000001">
    <property type="protein sequence ID" value="MBD2566603.1"/>
    <property type="molecule type" value="Genomic_DNA"/>
</dbReference>
<dbReference type="GO" id="GO:0005524">
    <property type="term" value="F:ATP binding"/>
    <property type="evidence" value="ECO:0007669"/>
    <property type="project" value="UniProtKB-KW"/>
</dbReference>
<dbReference type="RefSeq" id="WP_190711418.1">
    <property type="nucleotide sequence ID" value="NZ_JACJST010000001.1"/>
</dbReference>
<dbReference type="InterPro" id="IPR027417">
    <property type="entry name" value="P-loop_NTPase"/>
</dbReference>
<dbReference type="InterPro" id="IPR008571">
    <property type="entry name" value="HerA-like"/>
</dbReference>
<reference evidence="1 2" key="1">
    <citation type="journal article" date="2020" name="ISME J.">
        <title>Comparative genomics reveals insights into cyanobacterial evolution and habitat adaptation.</title>
        <authorList>
            <person name="Chen M.Y."/>
            <person name="Teng W.K."/>
            <person name="Zhao L."/>
            <person name="Hu C.X."/>
            <person name="Zhou Y.K."/>
            <person name="Han B.P."/>
            <person name="Song L.R."/>
            <person name="Shu W.S."/>
        </authorList>
    </citation>
    <scope>NUCLEOTIDE SEQUENCE [LARGE SCALE GENOMIC DNA]</scope>
    <source>
        <strain evidence="1 2">FACHB-196</strain>
    </source>
</reference>